<name>A0AAE4FUL7_9CYAN</name>
<dbReference type="SUPFAM" id="SSF51905">
    <property type="entry name" value="FAD/NAD(P)-binding domain"/>
    <property type="match status" value="1"/>
</dbReference>
<dbReference type="PANTHER" id="PTHR13847:SF289">
    <property type="entry name" value="GLYCINE OXIDASE"/>
    <property type="match status" value="1"/>
</dbReference>
<accession>A0AAE4FUL7</accession>
<feature type="domain" description="FAD dependent oxidoreductase" evidence="2">
    <location>
        <begin position="4"/>
        <end position="364"/>
    </location>
</feature>
<reference evidence="4" key="1">
    <citation type="submission" date="2023-07" db="EMBL/GenBank/DDBJ databases">
        <authorList>
            <person name="Luz R."/>
            <person name="Cordeiro R."/>
            <person name="Fonseca A."/>
            <person name="Goncalves V."/>
        </authorList>
    </citation>
    <scope>NUCLEOTIDE SEQUENCE [LARGE SCALE GENOMIC DNA]</scope>
    <source>
        <strain evidence="4">BACA0444</strain>
    </source>
</reference>
<keyword evidence="1 3" id="KW-0560">Oxidoreductase</keyword>
<comment type="caution">
    <text evidence="3">The sequence shown here is derived from an EMBL/GenBank/DDBJ whole genome shotgun (WGS) entry which is preliminary data.</text>
</comment>
<keyword evidence="4" id="KW-1185">Reference proteome</keyword>
<dbReference type="PANTHER" id="PTHR13847">
    <property type="entry name" value="SARCOSINE DEHYDROGENASE-RELATED"/>
    <property type="match status" value="1"/>
</dbReference>
<evidence type="ECO:0000313" key="3">
    <source>
        <dbReference type="EMBL" id="MDS3862193.1"/>
    </source>
</evidence>
<dbReference type="Proteomes" id="UP001268256">
    <property type="component" value="Unassembled WGS sequence"/>
</dbReference>
<evidence type="ECO:0000256" key="1">
    <source>
        <dbReference type="ARBA" id="ARBA00023002"/>
    </source>
</evidence>
<sequence length="373" mass="40616">MVRVGIIGAGIVGSTMAYELSRIPGLEIIILEKNPPNHWEATGAALGVLLGGLSQKRGGKHLQLRQASLKRWDTLISELEAITGQPLPYNRHGILELCFDCQAWTKWQGIQGDRQTQGFPLALWSVAEVQAHYPEVATGGLVGGIFSAQDRQIAPIPVTQALRQAAQHQGAKFHFQAQLEPMVTSSGQVRQLSWQHQADQQSQEIDVLVIAAGLGSSSLTAELAATIPLQPVLGQAIHYRCPTPLTQNWPVIQGHDIHLVPILHSSPASPEFWVGATVEFPVDSFAPEQPDPVKLSQLQAQALDLFPFLAQAEVVTTWSGIRPRPVNRPAPIIEPLANYENVYLATGHYRNGILLAPITAQLIATEITQILQP</sequence>
<dbReference type="Pfam" id="PF01266">
    <property type="entry name" value="DAO"/>
    <property type="match status" value="1"/>
</dbReference>
<dbReference type="Gene3D" id="3.50.50.60">
    <property type="entry name" value="FAD/NAD(P)-binding domain"/>
    <property type="match status" value="1"/>
</dbReference>
<dbReference type="AlphaFoldDB" id="A0AAE4FUL7"/>
<organism evidence="3 4">
    <name type="scientific">Pseudocalidococcus azoricus BACA0444</name>
    <dbReference type="NCBI Taxonomy" id="2918990"/>
    <lineage>
        <taxon>Bacteria</taxon>
        <taxon>Bacillati</taxon>
        <taxon>Cyanobacteriota</taxon>
        <taxon>Cyanophyceae</taxon>
        <taxon>Acaryochloridales</taxon>
        <taxon>Thermosynechococcaceae</taxon>
        <taxon>Pseudocalidococcus</taxon>
        <taxon>Pseudocalidococcus azoricus</taxon>
    </lineage>
</organism>
<dbReference type="InterPro" id="IPR006076">
    <property type="entry name" value="FAD-dep_OxRdtase"/>
</dbReference>
<dbReference type="InterPro" id="IPR036188">
    <property type="entry name" value="FAD/NAD-bd_sf"/>
</dbReference>
<protein>
    <submittedName>
        <fullName evidence="3">FAD-dependent oxidoreductase</fullName>
        <ecNumber evidence="3">1.-.-.-</ecNumber>
    </submittedName>
</protein>
<proteinExistence type="predicted"/>
<dbReference type="Gene3D" id="3.30.9.10">
    <property type="entry name" value="D-Amino Acid Oxidase, subunit A, domain 2"/>
    <property type="match status" value="1"/>
</dbReference>
<gene>
    <name evidence="3" type="ORF">RIF25_15430</name>
</gene>
<dbReference type="GO" id="GO:0005737">
    <property type="term" value="C:cytoplasm"/>
    <property type="evidence" value="ECO:0007669"/>
    <property type="project" value="TreeGrafter"/>
</dbReference>
<dbReference type="EMBL" id="JAVMIP010000023">
    <property type="protein sequence ID" value="MDS3862193.1"/>
    <property type="molecule type" value="Genomic_DNA"/>
</dbReference>
<dbReference type="EC" id="1.-.-.-" evidence="3"/>
<dbReference type="GO" id="GO:0016491">
    <property type="term" value="F:oxidoreductase activity"/>
    <property type="evidence" value="ECO:0007669"/>
    <property type="project" value="UniProtKB-KW"/>
</dbReference>
<evidence type="ECO:0000313" key="4">
    <source>
        <dbReference type="Proteomes" id="UP001268256"/>
    </source>
</evidence>
<dbReference type="SUPFAM" id="SSF54373">
    <property type="entry name" value="FAD-linked reductases, C-terminal domain"/>
    <property type="match status" value="1"/>
</dbReference>
<evidence type="ECO:0000259" key="2">
    <source>
        <dbReference type="Pfam" id="PF01266"/>
    </source>
</evidence>